<dbReference type="InterPro" id="IPR058625">
    <property type="entry name" value="MdtA-like_BSH"/>
</dbReference>
<dbReference type="Gene3D" id="2.40.50.100">
    <property type="match status" value="1"/>
</dbReference>
<evidence type="ECO:0000256" key="1">
    <source>
        <dbReference type="ARBA" id="ARBA00004196"/>
    </source>
</evidence>
<dbReference type="InterPro" id="IPR006143">
    <property type="entry name" value="RND_pump_MFP"/>
</dbReference>
<evidence type="ECO:0000259" key="3">
    <source>
        <dbReference type="Pfam" id="PF25876"/>
    </source>
</evidence>
<dbReference type="Gene3D" id="2.40.30.170">
    <property type="match status" value="1"/>
</dbReference>
<dbReference type="Pfam" id="PF25917">
    <property type="entry name" value="BSH_RND"/>
    <property type="match status" value="1"/>
</dbReference>
<proteinExistence type="inferred from homology"/>
<accession>A0ABZ3BEF6</accession>
<comment type="similarity">
    <text evidence="2">Belongs to the membrane fusion protein (MFP) (TC 8.A.1) family.</text>
</comment>
<dbReference type="NCBIfam" id="TIGR01730">
    <property type="entry name" value="RND_mfp"/>
    <property type="match status" value="1"/>
</dbReference>
<feature type="domain" description="Multidrug resistance protein MdtA-like C-terminal permuted SH3" evidence="6">
    <location>
        <begin position="302"/>
        <end position="363"/>
    </location>
</feature>
<feature type="domain" description="Multidrug resistance protein MdtA-like barrel-sandwich hybrid" evidence="4">
    <location>
        <begin position="62"/>
        <end position="204"/>
    </location>
</feature>
<reference evidence="7 8" key="1">
    <citation type="submission" date="2024-04" db="EMBL/GenBank/DDBJ databases">
        <title>Biological Control Activity of Plant Growth Promoting Rhizobacteria Burkholderia pyrrocinia BX1 against Tobacco black shank Introduction Tobacco black shank (TBS) caused by the oomycete Phytophthora. nicotianae (P. nicotianae) has become a destructive soil.</title>
        <authorList>
            <person name="Liu X."/>
            <person name="Shu C."/>
        </authorList>
    </citation>
    <scope>NUCLEOTIDE SEQUENCE [LARGE SCALE GENOMIC DNA]</scope>
    <source>
        <strain evidence="7 8">BX1</strain>
    </source>
</reference>
<name>A0ABZ3BEF6_BURPY</name>
<feature type="domain" description="Multidrug resistance protein MdtA-like beta-barrel" evidence="5">
    <location>
        <begin position="208"/>
        <end position="298"/>
    </location>
</feature>
<gene>
    <name evidence="7" type="ORF">WN985_14355</name>
</gene>
<dbReference type="PROSITE" id="PS51257">
    <property type="entry name" value="PROKAR_LIPOPROTEIN"/>
    <property type="match status" value="1"/>
</dbReference>
<dbReference type="Pfam" id="PF25967">
    <property type="entry name" value="RND-MFP_C"/>
    <property type="match status" value="1"/>
</dbReference>
<dbReference type="Pfam" id="PF25876">
    <property type="entry name" value="HH_MFP_RND"/>
    <property type="match status" value="1"/>
</dbReference>
<evidence type="ECO:0000313" key="8">
    <source>
        <dbReference type="Proteomes" id="UP001484179"/>
    </source>
</evidence>
<dbReference type="RefSeq" id="WP_342307626.1">
    <property type="nucleotide sequence ID" value="NZ_CP150849.1"/>
</dbReference>
<feature type="domain" description="Multidrug resistance protein MdtA-like alpha-helical hairpin" evidence="3">
    <location>
        <begin position="102"/>
        <end position="171"/>
    </location>
</feature>
<dbReference type="Gene3D" id="2.40.420.20">
    <property type="match status" value="1"/>
</dbReference>
<dbReference type="EMBL" id="CP150849">
    <property type="protein sequence ID" value="WZW53547.1"/>
    <property type="molecule type" value="Genomic_DNA"/>
</dbReference>
<dbReference type="SUPFAM" id="SSF111369">
    <property type="entry name" value="HlyD-like secretion proteins"/>
    <property type="match status" value="1"/>
</dbReference>
<dbReference type="PANTHER" id="PTHR30158">
    <property type="entry name" value="ACRA/E-RELATED COMPONENT OF DRUG EFFLUX TRANSPORTER"/>
    <property type="match status" value="1"/>
</dbReference>
<sequence length="424" mass="43164">MRVERVPYRLITVAAAAVFLAACGKKESAPPPQTPEVGVVTVQPQAVPVFSELPGRTSAFLVAQVRARVDGIVLRREFTEGTDVKAGQRLYKIDPAPYLAALNSAKATLAKAQANLVTQNALVARYKVLVAANAVSKQDYDNAVATQGQAAADVAAGKAAVDTAQINLGYTDVVSPITGRVGISQVTPGAYVQASQATLMSTVQQLDPVYVDLTQSSLEGLKLRQDVQSGRLKTSGPGAAKVSLILEDGKTYAEPGKLQFSDVTVDQATGSVTIRAVFPNPGRVLLPGMFVRARIEEGVNENAFLVPQIGVTHDQKGQAIAMVVNASNKVEPRPLKTTGMQGQNWIVEGGLAAGDHVIVQGGEKVRPGATVKSVPAQLASAADATSGAAAATAAPAAAGSGAAAASGAAASGAAPASAAAASSA</sequence>
<evidence type="ECO:0000259" key="5">
    <source>
        <dbReference type="Pfam" id="PF25944"/>
    </source>
</evidence>
<dbReference type="PANTHER" id="PTHR30158:SF3">
    <property type="entry name" value="MULTIDRUG EFFLUX PUMP SUBUNIT ACRA-RELATED"/>
    <property type="match status" value="1"/>
</dbReference>
<protein>
    <submittedName>
        <fullName evidence="7">Efflux RND transporter periplasmic adaptor subunit</fullName>
    </submittedName>
</protein>
<dbReference type="InterPro" id="IPR058627">
    <property type="entry name" value="MdtA-like_C"/>
</dbReference>
<comment type="subcellular location">
    <subcellularLocation>
        <location evidence="1">Cell envelope</location>
    </subcellularLocation>
</comment>
<evidence type="ECO:0000313" key="7">
    <source>
        <dbReference type="EMBL" id="WZW53547.1"/>
    </source>
</evidence>
<dbReference type="InterPro" id="IPR058624">
    <property type="entry name" value="MdtA-like_HH"/>
</dbReference>
<evidence type="ECO:0000259" key="4">
    <source>
        <dbReference type="Pfam" id="PF25917"/>
    </source>
</evidence>
<keyword evidence="8" id="KW-1185">Reference proteome</keyword>
<organism evidence="7 8">
    <name type="scientific">Burkholderia pyrrocinia</name>
    <name type="common">Pseudomonas pyrrocinia</name>
    <dbReference type="NCBI Taxonomy" id="60550"/>
    <lineage>
        <taxon>Bacteria</taxon>
        <taxon>Pseudomonadati</taxon>
        <taxon>Pseudomonadota</taxon>
        <taxon>Betaproteobacteria</taxon>
        <taxon>Burkholderiales</taxon>
        <taxon>Burkholderiaceae</taxon>
        <taxon>Burkholderia</taxon>
        <taxon>Burkholderia cepacia complex</taxon>
    </lineage>
</organism>
<dbReference type="Gene3D" id="1.10.287.470">
    <property type="entry name" value="Helix hairpin bin"/>
    <property type="match status" value="1"/>
</dbReference>
<evidence type="ECO:0000259" key="6">
    <source>
        <dbReference type="Pfam" id="PF25967"/>
    </source>
</evidence>
<dbReference type="Proteomes" id="UP001484179">
    <property type="component" value="Chromosome 1"/>
</dbReference>
<evidence type="ECO:0000256" key="2">
    <source>
        <dbReference type="ARBA" id="ARBA00009477"/>
    </source>
</evidence>
<dbReference type="Pfam" id="PF25944">
    <property type="entry name" value="Beta-barrel_RND"/>
    <property type="match status" value="1"/>
</dbReference>
<dbReference type="InterPro" id="IPR058626">
    <property type="entry name" value="MdtA-like_b-barrel"/>
</dbReference>